<organism evidence="1 2">
    <name type="scientific">Lottiidibacillus patelloidae</name>
    <dbReference type="NCBI Taxonomy" id="2670334"/>
    <lineage>
        <taxon>Bacteria</taxon>
        <taxon>Bacillati</taxon>
        <taxon>Bacillota</taxon>
        <taxon>Bacilli</taxon>
        <taxon>Bacillales</taxon>
        <taxon>Bacillaceae</taxon>
        <taxon>Lottiidibacillus</taxon>
    </lineage>
</organism>
<dbReference type="Proteomes" id="UP000217083">
    <property type="component" value="Unassembled WGS sequence"/>
</dbReference>
<accession>A0A263BTG2</accession>
<evidence type="ECO:0000313" key="2">
    <source>
        <dbReference type="Proteomes" id="UP000217083"/>
    </source>
</evidence>
<evidence type="ECO:0008006" key="3">
    <source>
        <dbReference type="Google" id="ProtNLM"/>
    </source>
</evidence>
<gene>
    <name evidence="1" type="ORF">CIB95_11920</name>
</gene>
<dbReference type="EMBL" id="NPIA01000006">
    <property type="protein sequence ID" value="OZM56476.1"/>
    <property type="molecule type" value="Genomic_DNA"/>
</dbReference>
<protein>
    <recommendedName>
        <fullName evidence="3">Tetratricopeptide repeat protein</fullName>
    </recommendedName>
</protein>
<dbReference type="RefSeq" id="WP_094925474.1">
    <property type="nucleotide sequence ID" value="NZ_NPIA01000006.1"/>
</dbReference>
<sequence length="259" mass="31287">MISKEKFDEYREFIKSNDPIGKILVFFDNYNNANHRATLARHLKRHFSKEHPERRRDAIQLIESSIEMFYSEKDEYGKIEYDQIIRAYKDLAIWYWQETQNANKPYELTKEALKIIKQLTDADVPFGIRGQIWYQRWFFLSILGHEKKAKAECAKMIEDIKYKYLSYSVNSIYYFGHLFLSNRYQWSQDYLSAIKHLEEGAQYIDLIDGSWKFQYKKYKNLLELKDSNPKQCYENLSVLIENASHNYPDWEFDSFYIAN</sequence>
<name>A0A263BTG2_9BACI</name>
<comment type="caution">
    <text evidence="1">The sequence shown here is derived from an EMBL/GenBank/DDBJ whole genome shotgun (WGS) entry which is preliminary data.</text>
</comment>
<dbReference type="AlphaFoldDB" id="A0A263BTG2"/>
<reference evidence="2" key="1">
    <citation type="submission" date="2017-08" db="EMBL/GenBank/DDBJ databases">
        <authorList>
            <person name="Huang Z."/>
        </authorList>
    </citation>
    <scope>NUCLEOTIDE SEQUENCE [LARGE SCALE GENOMIC DNA]</scope>
    <source>
        <strain evidence="2">SA5d-4</strain>
    </source>
</reference>
<evidence type="ECO:0000313" key="1">
    <source>
        <dbReference type="EMBL" id="OZM56476.1"/>
    </source>
</evidence>
<keyword evidence="2" id="KW-1185">Reference proteome</keyword>
<proteinExistence type="predicted"/>
<reference evidence="1 2" key="2">
    <citation type="submission" date="2017-09" db="EMBL/GenBank/DDBJ databases">
        <title>Bacillus patelloidae sp. nov., isolated from the intestinal tract of a marine limpet.</title>
        <authorList>
            <person name="Liu R."/>
            <person name="Dong C."/>
            <person name="Shao Z."/>
        </authorList>
    </citation>
    <scope>NUCLEOTIDE SEQUENCE [LARGE SCALE GENOMIC DNA]</scope>
    <source>
        <strain evidence="1 2">SA5d-4</strain>
    </source>
</reference>